<name>A0A0N0XR97_9ACTN</name>
<dbReference type="EMBL" id="LGKG01000183">
    <property type="protein sequence ID" value="KPC59445.1"/>
    <property type="molecule type" value="Genomic_DNA"/>
</dbReference>
<evidence type="ECO:0000256" key="1">
    <source>
        <dbReference type="ARBA" id="ARBA00023002"/>
    </source>
</evidence>
<proteinExistence type="inferred from homology"/>
<dbReference type="InterPro" id="IPR028359">
    <property type="entry name" value="UDP_ManNAc/GlcNAc_DH"/>
</dbReference>
<dbReference type="PIRSF" id="PIRSF000124">
    <property type="entry name" value="UDPglc_GDPman_dh"/>
    <property type="match status" value="1"/>
</dbReference>
<dbReference type="Proteomes" id="UP000037982">
    <property type="component" value="Unassembled WGS sequence"/>
</dbReference>
<dbReference type="InterPro" id="IPR014026">
    <property type="entry name" value="UDP-Glc/GDP-Man_DH_dimer"/>
</dbReference>
<dbReference type="NCBIfam" id="TIGR03026">
    <property type="entry name" value="NDP-sugDHase"/>
    <property type="match status" value="1"/>
</dbReference>
<evidence type="ECO:0000256" key="2">
    <source>
        <dbReference type="ARBA" id="ARBA00023027"/>
    </source>
</evidence>
<dbReference type="InterPro" id="IPR008927">
    <property type="entry name" value="6-PGluconate_DH-like_C_sf"/>
</dbReference>
<dbReference type="Pfam" id="PF03720">
    <property type="entry name" value="UDPG_MGDP_dh_C"/>
    <property type="match status" value="1"/>
</dbReference>
<dbReference type="InterPro" id="IPR017476">
    <property type="entry name" value="UDP-Glc/GDP-Man"/>
</dbReference>
<reference evidence="6" key="1">
    <citation type="submission" date="2015-07" db="EMBL/GenBank/DDBJ databases">
        <authorList>
            <person name="Ju K.-S."/>
            <person name="Doroghazi J.R."/>
            <person name="Metcalf W.W."/>
        </authorList>
    </citation>
    <scope>NUCLEOTIDE SEQUENCE [LARGE SCALE GENOMIC DNA]</scope>
    <source>
        <strain evidence="6">NRRL ISP-5002</strain>
    </source>
</reference>
<dbReference type="InterPro" id="IPR036220">
    <property type="entry name" value="UDP-Glc/GDP-Man_DH_C_sf"/>
</dbReference>
<dbReference type="InterPro" id="IPR036291">
    <property type="entry name" value="NAD(P)-bd_dom_sf"/>
</dbReference>
<evidence type="ECO:0000313" key="6">
    <source>
        <dbReference type="Proteomes" id="UP000037982"/>
    </source>
</evidence>
<dbReference type="GO" id="GO:0016616">
    <property type="term" value="F:oxidoreductase activity, acting on the CH-OH group of donors, NAD or NADP as acceptor"/>
    <property type="evidence" value="ECO:0007669"/>
    <property type="project" value="InterPro"/>
</dbReference>
<dbReference type="SUPFAM" id="SSF51735">
    <property type="entry name" value="NAD(P)-binding Rossmann-fold domains"/>
    <property type="match status" value="1"/>
</dbReference>
<dbReference type="SUPFAM" id="SSF52413">
    <property type="entry name" value="UDP-glucose/GDP-mannose dehydrogenase C-terminal domain"/>
    <property type="match status" value="1"/>
</dbReference>
<dbReference type="AlphaFoldDB" id="A0A0N0XR97"/>
<dbReference type="PIRSF" id="PIRSF500136">
    <property type="entry name" value="UDP_ManNAc_DH"/>
    <property type="match status" value="1"/>
</dbReference>
<organism evidence="5 6">
    <name type="scientific">Streptomyces chattanoogensis</name>
    <dbReference type="NCBI Taxonomy" id="66876"/>
    <lineage>
        <taxon>Bacteria</taxon>
        <taxon>Bacillati</taxon>
        <taxon>Actinomycetota</taxon>
        <taxon>Actinomycetes</taxon>
        <taxon>Kitasatosporales</taxon>
        <taxon>Streptomycetaceae</taxon>
        <taxon>Streptomyces</taxon>
    </lineage>
</organism>
<dbReference type="InterPro" id="IPR014027">
    <property type="entry name" value="UDP-Glc/GDP-Man_DH_C"/>
</dbReference>
<dbReference type="GO" id="GO:0051287">
    <property type="term" value="F:NAD binding"/>
    <property type="evidence" value="ECO:0007669"/>
    <property type="project" value="InterPro"/>
</dbReference>
<dbReference type="Pfam" id="PF03721">
    <property type="entry name" value="UDPG_MGDP_dh_N"/>
    <property type="match status" value="1"/>
</dbReference>
<dbReference type="Gene3D" id="3.40.50.720">
    <property type="entry name" value="NAD(P)-binding Rossmann-like Domain"/>
    <property type="match status" value="2"/>
</dbReference>
<comment type="similarity">
    <text evidence="3">Belongs to the UDP-glucose/GDP-mannose dehydrogenase family.</text>
</comment>
<keyword evidence="1" id="KW-0560">Oxidoreductase</keyword>
<dbReference type="PANTHER" id="PTHR43491">
    <property type="entry name" value="UDP-N-ACETYL-D-MANNOSAMINE DEHYDROGENASE"/>
    <property type="match status" value="1"/>
</dbReference>
<comment type="caution">
    <text evidence="5">The sequence shown here is derived from an EMBL/GenBank/DDBJ whole genome shotgun (WGS) entry which is preliminary data.</text>
</comment>
<dbReference type="InterPro" id="IPR001732">
    <property type="entry name" value="UDP-Glc/GDP-Man_DH_N"/>
</dbReference>
<keyword evidence="2" id="KW-0520">NAD</keyword>
<dbReference type="SMART" id="SM00984">
    <property type="entry name" value="UDPG_MGDP_dh_C"/>
    <property type="match status" value="1"/>
</dbReference>
<dbReference type="PANTHER" id="PTHR43491:SF1">
    <property type="entry name" value="UDP-N-ACETYL-D-MANNOSAMINE DEHYDROGENASE"/>
    <property type="match status" value="1"/>
</dbReference>
<sequence>MGRFHVGMVGIGYAGLPLAVQLAKAGNDVVGFDIDRTRVETVNDGRSPVDTVTDAEIRSLQGRLSASTDPVVLAASSVIVVCAPTPVNGDEPDLHPLTSAVETVAGQLRPGQLVIVESTTHPGTTDGLLQPILEKSGLRAGADFHLAYSPERIDPGNTRYGIGNTPRVVGGLTAACAERAAEFYRQVTEVHVTRGMREAEAAKILENTYRQINIALVNEFSQLCHGMGIDVWDTVAAASTKPYGFQTFWPGAGVGGHCIPADPLYLIHHAGTLGMAFHMAETAHRVNEGMPLWVADRITKDIEQRGISVSEATVLLLGVTYKANTDDTRHTPAVPIARALTERGATVLCHDPYVDGLSWADGRIDGVPDLADALDRADLSVLLQRHDQFDLELIGRRARRLFDTTGSVRTDHSVLL</sequence>
<accession>A0A0N0XR97</accession>
<gene>
    <name evidence="5" type="ORF">ADL29_34675</name>
</gene>
<evidence type="ECO:0000313" key="5">
    <source>
        <dbReference type="EMBL" id="KPC59445.1"/>
    </source>
</evidence>
<dbReference type="Pfam" id="PF00984">
    <property type="entry name" value="UDPG_MGDP_dh"/>
    <property type="match status" value="1"/>
</dbReference>
<dbReference type="GO" id="GO:0016628">
    <property type="term" value="F:oxidoreductase activity, acting on the CH-CH group of donors, NAD or NADP as acceptor"/>
    <property type="evidence" value="ECO:0007669"/>
    <property type="project" value="InterPro"/>
</dbReference>
<dbReference type="RefSeq" id="WP_053927477.1">
    <property type="nucleotide sequence ID" value="NZ_LGKG01000183.1"/>
</dbReference>
<dbReference type="PATRIC" id="fig|66876.3.peg.7637"/>
<dbReference type="GO" id="GO:0000271">
    <property type="term" value="P:polysaccharide biosynthetic process"/>
    <property type="evidence" value="ECO:0007669"/>
    <property type="project" value="InterPro"/>
</dbReference>
<evidence type="ECO:0000256" key="3">
    <source>
        <dbReference type="PIRNR" id="PIRNR000124"/>
    </source>
</evidence>
<feature type="domain" description="UDP-glucose/GDP-mannose dehydrogenase C-terminal" evidence="4">
    <location>
        <begin position="315"/>
        <end position="410"/>
    </location>
</feature>
<evidence type="ECO:0000259" key="4">
    <source>
        <dbReference type="SMART" id="SM00984"/>
    </source>
</evidence>
<protein>
    <submittedName>
        <fullName evidence="5">UDP-N-acetyl-D-glucosamine dehydrogenase</fullName>
    </submittedName>
</protein>
<dbReference type="SUPFAM" id="SSF48179">
    <property type="entry name" value="6-phosphogluconate dehydrogenase C-terminal domain-like"/>
    <property type="match status" value="1"/>
</dbReference>
<keyword evidence="6" id="KW-1185">Reference proteome</keyword>